<sequence>MPTPETPPHPGRPAPDEPRTARTREALESGLWELLRDSELSEISVAALCRQAGVHRTTFYGHHRSIFEFAESFYADAVDRLGAVDVDLGGAGRTRAEVGLLYVDAVRQILRHTRAERRVYRALFSTGSFPGVLADGLRCRFRIALKVWDAHGLVPALDLDVVAAFLGGAYASWFEQWVAGEDDDVEAQLATLVHLLPPWWPRDGFPGRYNNE</sequence>
<dbReference type="RefSeq" id="WP_342023353.1">
    <property type="nucleotide sequence ID" value="NZ_CP151657.1"/>
</dbReference>
<feature type="region of interest" description="Disordered" evidence="3">
    <location>
        <begin position="1"/>
        <end position="21"/>
    </location>
</feature>
<evidence type="ECO:0000256" key="3">
    <source>
        <dbReference type="SAM" id="MobiDB-lite"/>
    </source>
</evidence>
<dbReference type="InterPro" id="IPR001647">
    <property type="entry name" value="HTH_TetR"/>
</dbReference>
<dbReference type="EMBL" id="CP151657">
    <property type="protein sequence ID" value="WZP15700.1"/>
    <property type="molecule type" value="Genomic_DNA"/>
</dbReference>
<evidence type="ECO:0000256" key="2">
    <source>
        <dbReference type="PROSITE-ProRule" id="PRU00335"/>
    </source>
</evidence>
<proteinExistence type="predicted"/>
<dbReference type="InterPro" id="IPR009057">
    <property type="entry name" value="Homeodomain-like_sf"/>
</dbReference>
<gene>
    <name evidence="5" type="ORF">AAE021_16350</name>
</gene>
<accession>A0ABZ2ZV96</accession>
<evidence type="ECO:0000313" key="5">
    <source>
        <dbReference type="EMBL" id="WZP15700.1"/>
    </source>
</evidence>
<reference evidence="5 6" key="1">
    <citation type="submission" date="2024-04" db="EMBL/GenBank/DDBJ databases">
        <title>Arthrobacter sp. from Plains bison fecal sample.</title>
        <authorList>
            <person name="Ruzzini A."/>
        </authorList>
    </citation>
    <scope>NUCLEOTIDE SEQUENCE [LARGE SCALE GENOMIC DNA]</scope>
    <source>
        <strain evidence="5 6">EINP1</strain>
    </source>
</reference>
<evidence type="ECO:0000259" key="4">
    <source>
        <dbReference type="PROSITE" id="PS50977"/>
    </source>
</evidence>
<dbReference type="Gene3D" id="1.10.357.10">
    <property type="entry name" value="Tetracycline Repressor, domain 2"/>
    <property type="match status" value="1"/>
</dbReference>
<protein>
    <submittedName>
        <fullName evidence="5">TetR/AcrR family transcriptional regulator</fullName>
    </submittedName>
</protein>
<keyword evidence="6" id="KW-1185">Reference proteome</keyword>
<feature type="DNA-binding region" description="H-T-H motif" evidence="2">
    <location>
        <begin position="44"/>
        <end position="63"/>
    </location>
</feature>
<feature type="compositionally biased region" description="Pro residues" evidence="3">
    <location>
        <begin position="1"/>
        <end position="13"/>
    </location>
</feature>
<name>A0ABZ2ZV96_9MICC</name>
<evidence type="ECO:0000313" key="6">
    <source>
        <dbReference type="Proteomes" id="UP001448858"/>
    </source>
</evidence>
<dbReference type="SUPFAM" id="SSF46689">
    <property type="entry name" value="Homeodomain-like"/>
    <property type="match status" value="1"/>
</dbReference>
<keyword evidence="1 2" id="KW-0238">DNA-binding</keyword>
<dbReference type="Proteomes" id="UP001448858">
    <property type="component" value="Chromosome"/>
</dbReference>
<dbReference type="PROSITE" id="PS50977">
    <property type="entry name" value="HTH_TETR_2"/>
    <property type="match status" value="1"/>
</dbReference>
<feature type="domain" description="HTH tetR-type" evidence="4">
    <location>
        <begin position="21"/>
        <end position="81"/>
    </location>
</feature>
<evidence type="ECO:0000256" key="1">
    <source>
        <dbReference type="ARBA" id="ARBA00023125"/>
    </source>
</evidence>
<organism evidence="5 6">
    <name type="scientific">Arthrobacter citreus</name>
    <dbReference type="NCBI Taxonomy" id="1670"/>
    <lineage>
        <taxon>Bacteria</taxon>
        <taxon>Bacillati</taxon>
        <taxon>Actinomycetota</taxon>
        <taxon>Actinomycetes</taxon>
        <taxon>Micrococcales</taxon>
        <taxon>Micrococcaceae</taxon>
        <taxon>Arthrobacter</taxon>
    </lineage>
</organism>